<proteinExistence type="predicted"/>
<gene>
    <name evidence="1" type="ORF">CHM34_18725</name>
</gene>
<name>A0A235B123_9BACL</name>
<dbReference type="Proteomes" id="UP000215459">
    <property type="component" value="Unassembled WGS sequence"/>
</dbReference>
<keyword evidence="2" id="KW-1185">Reference proteome</keyword>
<reference evidence="1 2" key="1">
    <citation type="submission" date="2017-07" db="EMBL/GenBank/DDBJ databases">
        <title>The genome sequence of Paludifilum halophilum highlights mechanisms for microbial adaptation to high salt environemnts.</title>
        <authorList>
            <person name="Belbahri L."/>
        </authorList>
    </citation>
    <scope>NUCLEOTIDE SEQUENCE [LARGE SCALE GENOMIC DNA]</scope>
    <source>
        <strain evidence="1 2">DSM 102817</strain>
    </source>
</reference>
<feature type="non-terminal residue" evidence="1">
    <location>
        <position position="1"/>
    </location>
</feature>
<protein>
    <submittedName>
        <fullName evidence="1">Uncharacterized protein</fullName>
    </submittedName>
</protein>
<dbReference type="EMBL" id="NOWF01000171">
    <property type="protein sequence ID" value="OYD05990.1"/>
    <property type="molecule type" value="Genomic_DNA"/>
</dbReference>
<accession>A0A235B123</accession>
<dbReference type="AlphaFoldDB" id="A0A235B123"/>
<comment type="caution">
    <text evidence="1">The sequence shown here is derived from an EMBL/GenBank/DDBJ whole genome shotgun (WGS) entry which is preliminary data.</text>
</comment>
<evidence type="ECO:0000313" key="2">
    <source>
        <dbReference type="Proteomes" id="UP000215459"/>
    </source>
</evidence>
<dbReference type="RefSeq" id="WP_206093866.1">
    <property type="nucleotide sequence ID" value="NZ_NOWF01000171.1"/>
</dbReference>
<sequence>NNAFPALLATQPYHDVHEAVRALVLEQWKEVSKSDEFERCCDEVSSGEWGADAGRALRALMRALSTSS</sequence>
<evidence type="ECO:0000313" key="1">
    <source>
        <dbReference type="EMBL" id="OYD05990.1"/>
    </source>
</evidence>
<organism evidence="1 2">
    <name type="scientific">Paludifilum halophilum</name>
    <dbReference type="NCBI Taxonomy" id="1642702"/>
    <lineage>
        <taxon>Bacteria</taxon>
        <taxon>Bacillati</taxon>
        <taxon>Bacillota</taxon>
        <taxon>Bacilli</taxon>
        <taxon>Bacillales</taxon>
        <taxon>Thermoactinomycetaceae</taxon>
        <taxon>Paludifilum</taxon>
    </lineage>
</organism>